<sequence>FALTNKSSAQMAKAIQKIYNDPNDPFNLPKDFIVNKEFEKYAYFQQDAEDFYLHLTNRFSV</sequence>
<evidence type="ECO:0000313" key="2">
    <source>
        <dbReference type="Proteomes" id="UP000789375"/>
    </source>
</evidence>
<name>A0A9N9BUG1_FUNMO</name>
<keyword evidence="2" id="KW-1185">Reference proteome</keyword>
<dbReference type="Proteomes" id="UP000789375">
    <property type="component" value="Unassembled WGS sequence"/>
</dbReference>
<proteinExistence type="predicted"/>
<organism evidence="1 2">
    <name type="scientific">Funneliformis mosseae</name>
    <name type="common">Endomycorrhizal fungus</name>
    <name type="synonym">Glomus mosseae</name>
    <dbReference type="NCBI Taxonomy" id="27381"/>
    <lineage>
        <taxon>Eukaryota</taxon>
        <taxon>Fungi</taxon>
        <taxon>Fungi incertae sedis</taxon>
        <taxon>Mucoromycota</taxon>
        <taxon>Glomeromycotina</taxon>
        <taxon>Glomeromycetes</taxon>
        <taxon>Glomerales</taxon>
        <taxon>Glomeraceae</taxon>
        <taxon>Funneliformis</taxon>
    </lineage>
</organism>
<feature type="non-terminal residue" evidence="1">
    <location>
        <position position="61"/>
    </location>
</feature>
<protein>
    <submittedName>
        <fullName evidence="1">12651_t:CDS:1</fullName>
    </submittedName>
</protein>
<dbReference type="EMBL" id="CAJVPP010001888">
    <property type="protein sequence ID" value="CAG8577631.1"/>
    <property type="molecule type" value="Genomic_DNA"/>
</dbReference>
<evidence type="ECO:0000313" key="1">
    <source>
        <dbReference type="EMBL" id="CAG8577631.1"/>
    </source>
</evidence>
<comment type="caution">
    <text evidence="1">The sequence shown here is derived from an EMBL/GenBank/DDBJ whole genome shotgun (WGS) entry which is preliminary data.</text>
</comment>
<reference evidence="1" key="1">
    <citation type="submission" date="2021-06" db="EMBL/GenBank/DDBJ databases">
        <authorList>
            <person name="Kallberg Y."/>
            <person name="Tangrot J."/>
            <person name="Rosling A."/>
        </authorList>
    </citation>
    <scope>NUCLEOTIDE SEQUENCE</scope>
    <source>
        <strain evidence="1">87-6 pot B 2015</strain>
    </source>
</reference>
<gene>
    <name evidence="1" type="ORF">FMOSSE_LOCUS7785</name>
</gene>
<dbReference type="AlphaFoldDB" id="A0A9N9BUG1"/>
<accession>A0A9N9BUG1</accession>